<sequence>MRSLLPLEYLANLFNTLSSPSRLLSFWWWLVVAQRYSYIKRMTPRIEISLLL</sequence>
<keyword evidence="1" id="KW-1133">Transmembrane helix</keyword>
<evidence type="ECO:0000313" key="3">
    <source>
        <dbReference type="Proteomes" id="UP001417504"/>
    </source>
</evidence>
<dbReference type="Proteomes" id="UP001417504">
    <property type="component" value="Unassembled WGS sequence"/>
</dbReference>
<keyword evidence="3" id="KW-1185">Reference proteome</keyword>
<keyword evidence="1" id="KW-0472">Membrane</keyword>
<proteinExistence type="predicted"/>
<organism evidence="2 3">
    <name type="scientific">Stephania japonica</name>
    <dbReference type="NCBI Taxonomy" id="461633"/>
    <lineage>
        <taxon>Eukaryota</taxon>
        <taxon>Viridiplantae</taxon>
        <taxon>Streptophyta</taxon>
        <taxon>Embryophyta</taxon>
        <taxon>Tracheophyta</taxon>
        <taxon>Spermatophyta</taxon>
        <taxon>Magnoliopsida</taxon>
        <taxon>Ranunculales</taxon>
        <taxon>Menispermaceae</taxon>
        <taxon>Menispermoideae</taxon>
        <taxon>Cissampelideae</taxon>
        <taxon>Stephania</taxon>
    </lineage>
</organism>
<feature type="transmembrane region" description="Helical" evidence="1">
    <location>
        <begin position="20"/>
        <end position="38"/>
    </location>
</feature>
<dbReference type="AlphaFoldDB" id="A0AAP0IZK5"/>
<comment type="caution">
    <text evidence="2">The sequence shown here is derived from an EMBL/GenBank/DDBJ whole genome shotgun (WGS) entry which is preliminary data.</text>
</comment>
<accession>A0AAP0IZK5</accession>
<keyword evidence="1" id="KW-0812">Transmembrane</keyword>
<evidence type="ECO:0000313" key="2">
    <source>
        <dbReference type="EMBL" id="KAK9123768.1"/>
    </source>
</evidence>
<reference evidence="2 3" key="1">
    <citation type="submission" date="2024-01" db="EMBL/GenBank/DDBJ databases">
        <title>Genome assemblies of Stephania.</title>
        <authorList>
            <person name="Yang L."/>
        </authorList>
    </citation>
    <scope>NUCLEOTIDE SEQUENCE [LARGE SCALE GENOMIC DNA]</scope>
    <source>
        <strain evidence="2">QJT</strain>
        <tissue evidence="2">Leaf</tissue>
    </source>
</reference>
<gene>
    <name evidence="2" type="ORF">Sjap_013370</name>
</gene>
<protein>
    <submittedName>
        <fullName evidence="2">Uncharacterized protein</fullName>
    </submittedName>
</protein>
<dbReference type="EMBL" id="JBBNAE010000005">
    <property type="protein sequence ID" value="KAK9123768.1"/>
    <property type="molecule type" value="Genomic_DNA"/>
</dbReference>
<name>A0AAP0IZK5_9MAGN</name>
<evidence type="ECO:0000256" key="1">
    <source>
        <dbReference type="SAM" id="Phobius"/>
    </source>
</evidence>